<protein>
    <submittedName>
        <fullName evidence="2">Uncharacterized protein</fullName>
    </submittedName>
</protein>
<dbReference type="Proteomes" id="UP001215231">
    <property type="component" value="Chromosome"/>
</dbReference>
<keyword evidence="1" id="KW-0812">Transmembrane</keyword>
<proteinExistence type="predicted"/>
<keyword evidence="3" id="KW-1185">Reference proteome</keyword>
<keyword evidence="1" id="KW-1133">Transmembrane helix</keyword>
<evidence type="ECO:0000256" key="1">
    <source>
        <dbReference type="SAM" id="Phobius"/>
    </source>
</evidence>
<dbReference type="RefSeq" id="WP_274051043.1">
    <property type="nucleotide sequence ID" value="NZ_CP059693.1"/>
</dbReference>
<evidence type="ECO:0000313" key="3">
    <source>
        <dbReference type="Proteomes" id="UP001215231"/>
    </source>
</evidence>
<name>A0ABY7VCG4_9GAMM</name>
<organism evidence="2 3">
    <name type="scientific">Thalassomonas haliotis</name>
    <dbReference type="NCBI Taxonomy" id="485448"/>
    <lineage>
        <taxon>Bacteria</taxon>
        <taxon>Pseudomonadati</taxon>
        <taxon>Pseudomonadota</taxon>
        <taxon>Gammaproteobacteria</taxon>
        <taxon>Alteromonadales</taxon>
        <taxon>Colwelliaceae</taxon>
        <taxon>Thalassomonas</taxon>
    </lineage>
</organism>
<accession>A0ABY7VCG4</accession>
<evidence type="ECO:0000313" key="2">
    <source>
        <dbReference type="EMBL" id="WDE10976.1"/>
    </source>
</evidence>
<dbReference type="InterPro" id="IPR046703">
    <property type="entry name" value="DUF6776"/>
</dbReference>
<reference evidence="2 3" key="1">
    <citation type="journal article" date="2022" name="Mar. Drugs">
        <title>Bioassay-Guided Fractionation Leads to the Detection of Cholic Acid Generated by the Rare Thalassomonas sp.</title>
        <authorList>
            <person name="Pheiffer F."/>
            <person name="Schneider Y.K."/>
            <person name="Hansen E.H."/>
            <person name="Andersen J.H."/>
            <person name="Isaksson J."/>
            <person name="Busche T."/>
            <person name="R C."/>
            <person name="Kalinowski J."/>
            <person name="Zyl L.V."/>
            <person name="Trindade M."/>
        </authorList>
    </citation>
    <scope>NUCLEOTIDE SEQUENCE [LARGE SCALE GENOMIC DNA]</scope>
    <source>
        <strain evidence="2 3">A5K-61T</strain>
    </source>
</reference>
<keyword evidence="1" id="KW-0472">Membrane</keyword>
<dbReference type="EMBL" id="CP059693">
    <property type="protein sequence ID" value="WDE10976.1"/>
    <property type="molecule type" value="Genomic_DNA"/>
</dbReference>
<sequence length="251" mass="29075">MNWLAKNNFNTIPGRLGPFRLTILILAVVGLCVYCGYRLGNRFHSFQVQTLDQQKARLDDYYARQVEYIRQINTLEAELAFERLANQGTQNSLKQMGEKHYQLKKELAFYEKVMAPEKQADGLVIDQVSVTATESPNHYRFQVVLVQQVLKKRYAKGFVELVLSGSLNNKPSEIKLADISTLKREDLKFSFQYFQVIEGEFTLPQAFIPEKVEVAAILPKGKWQKYRRLDESYPWPMIVKNDLQTSTLILD</sequence>
<dbReference type="Pfam" id="PF20567">
    <property type="entry name" value="DUF6776"/>
    <property type="match status" value="1"/>
</dbReference>
<feature type="transmembrane region" description="Helical" evidence="1">
    <location>
        <begin position="20"/>
        <end position="37"/>
    </location>
</feature>
<gene>
    <name evidence="2" type="ORF">H3N35_22465</name>
</gene>